<comment type="caution">
    <text evidence="2">The sequence shown here is derived from an EMBL/GenBank/DDBJ whole genome shotgun (WGS) entry which is preliminary data.</text>
</comment>
<sequence>MSWCTQANVATTLSGPARAIVGTQVTYTAATTASGDYDASGVRPQVQLSPGLNSQSPVFPVGSSYNNTTGLLTLPVVPLLAVGTSSTSIIKFNMPSSTVTGKASSTIDTDDADPLDNNGSLTNANVTTTTNAAPTAAAKSASVTANTAIFSALPAMTGTDPNNDVLTYTIVGSSIANINFGTVYYTRNGVRTALAGTSNVTLTEAEAATLEFKNATGVRTPTASSRSFSYFVSDLYGGDSPAVNYTITIGDQPAVYTSPNTFIRASLVDNQILASVTDPDGAITTASSVQTAGTNQARILFNTTTGQFTANIGNGNGQQPAAGTYTYNVTTFGASAGTSVTTVTITILASDTEAAYSTSNTFNRDALSTGMTLATVTDPDGPLTNAALTGAAPTGVTFNTTNGRFTVGSSVPFAGTYTYNVTTTDVAGGTTVAPVTIIIREDVEALYTSAAAQPNAYANGFSLATVTDADGNITNAVLSTSTLPAGVGINSTTGQFTVTDRTLLKPGTYIVQVRTTDVTGGLTLQDVAINIGARPLPVELTAFTATAKSQDALLAWNTASEKNNDHFDVERSLNGSDYVKISQVQAKGAKTTPTDYALTDAGIGAKVSGTVYYRLKQVDTDGTTTYSPVRTVAFTSTLVPTISLTPNPATAATTKLDLTQLPAGSYEVRVLDATGRTVLSTTLTAGLAHALDLNTVASGTYTVVVRGHSLTLAKHLVKE</sequence>
<reference evidence="2 3" key="1">
    <citation type="submission" date="2020-03" db="EMBL/GenBank/DDBJ databases">
        <title>Genomic Encyclopedia of Type Strains, Phase IV (KMG-V): Genome sequencing to study the core and pangenomes of soil and plant-associated prokaryotes.</title>
        <authorList>
            <person name="Whitman W."/>
        </authorList>
    </citation>
    <scope>NUCLEOTIDE SEQUENCE [LARGE SCALE GENOMIC DNA]</scope>
    <source>
        <strain evidence="2 3">1B</strain>
    </source>
</reference>
<evidence type="ECO:0000313" key="3">
    <source>
        <dbReference type="Proteomes" id="UP000717634"/>
    </source>
</evidence>
<dbReference type="Gene3D" id="2.60.40.10">
    <property type="entry name" value="Immunoglobulins"/>
    <property type="match status" value="2"/>
</dbReference>
<dbReference type="NCBIfam" id="TIGR04183">
    <property type="entry name" value="Por_Secre_tail"/>
    <property type="match status" value="1"/>
</dbReference>
<feature type="region of interest" description="Disordered" evidence="1">
    <location>
        <begin position="97"/>
        <end position="116"/>
    </location>
</feature>
<keyword evidence="3" id="KW-1185">Reference proteome</keyword>
<gene>
    <name evidence="2" type="ORF">HBN54_004334</name>
</gene>
<evidence type="ECO:0008006" key="4">
    <source>
        <dbReference type="Google" id="ProtNLM"/>
    </source>
</evidence>
<dbReference type="EMBL" id="JAAVTK010000021">
    <property type="protein sequence ID" value="NKI91714.1"/>
    <property type="molecule type" value="Genomic_DNA"/>
</dbReference>
<proteinExistence type="predicted"/>
<evidence type="ECO:0000313" key="2">
    <source>
        <dbReference type="EMBL" id="NKI91714.1"/>
    </source>
</evidence>
<feature type="compositionally biased region" description="Polar residues" evidence="1">
    <location>
        <begin position="97"/>
        <end position="107"/>
    </location>
</feature>
<name>A0ABX1HN77_9BACT</name>
<dbReference type="RefSeq" id="WP_168675267.1">
    <property type="nucleotide sequence ID" value="NZ_JAAVTK010000021.1"/>
</dbReference>
<accession>A0ABX1HN77</accession>
<dbReference type="Pfam" id="PF05345">
    <property type="entry name" value="He_PIG"/>
    <property type="match status" value="2"/>
</dbReference>
<evidence type="ECO:0000256" key="1">
    <source>
        <dbReference type="SAM" id="MobiDB-lite"/>
    </source>
</evidence>
<dbReference type="InterPro" id="IPR026444">
    <property type="entry name" value="Secre_tail"/>
</dbReference>
<organism evidence="2 3">
    <name type="scientific">Hymenobacter artigasi</name>
    <dbReference type="NCBI Taxonomy" id="2719616"/>
    <lineage>
        <taxon>Bacteria</taxon>
        <taxon>Pseudomonadati</taxon>
        <taxon>Bacteroidota</taxon>
        <taxon>Cytophagia</taxon>
        <taxon>Cytophagales</taxon>
        <taxon>Hymenobacteraceae</taxon>
        <taxon>Hymenobacter</taxon>
    </lineage>
</organism>
<dbReference type="InterPro" id="IPR013783">
    <property type="entry name" value="Ig-like_fold"/>
</dbReference>
<protein>
    <recommendedName>
        <fullName evidence="4">T9SS type A sorting domain-containing protein</fullName>
    </recommendedName>
</protein>
<dbReference type="Proteomes" id="UP000717634">
    <property type="component" value="Unassembled WGS sequence"/>
</dbReference>